<proteinExistence type="predicted"/>
<reference evidence="1" key="1">
    <citation type="submission" date="2018-11" db="EMBL/GenBank/DDBJ databases">
        <authorList>
            <consortium name="Pathogen Informatics"/>
        </authorList>
    </citation>
    <scope>NUCLEOTIDE SEQUENCE</scope>
</reference>
<comment type="caution">
    <text evidence="1">The sequence shown here is derived from an EMBL/GenBank/DDBJ whole genome shotgun (WGS) entry which is preliminary data.</text>
</comment>
<evidence type="ECO:0000313" key="1">
    <source>
        <dbReference type="EMBL" id="VEL29837.1"/>
    </source>
</evidence>
<organism evidence="1 2">
    <name type="scientific">Protopolystoma xenopodis</name>
    <dbReference type="NCBI Taxonomy" id="117903"/>
    <lineage>
        <taxon>Eukaryota</taxon>
        <taxon>Metazoa</taxon>
        <taxon>Spiralia</taxon>
        <taxon>Lophotrochozoa</taxon>
        <taxon>Platyhelminthes</taxon>
        <taxon>Monogenea</taxon>
        <taxon>Polyopisthocotylea</taxon>
        <taxon>Polystomatidea</taxon>
        <taxon>Polystomatidae</taxon>
        <taxon>Protopolystoma</taxon>
    </lineage>
</organism>
<name>A0A3S5AI49_9PLAT</name>
<dbReference type="AlphaFoldDB" id="A0A3S5AI49"/>
<dbReference type="EMBL" id="CAAALY010106664">
    <property type="protein sequence ID" value="VEL29837.1"/>
    <property type="molecule type" value="Genomic_DNA"/>
</dbReference>
<sequence length="103" mass="11151">METIVSMTPIAKTGQSAKRKTALQESRAAINARAAGRNVLLHSFPKAVFISGRGHFVALCDRLFVCAGLFCSKTAIGCTIPAPFYREARSVTYAPRHPQKDGN</sequence>
<dbReference type="Proteomes" id="UP000784294">
    <property type="component" value="Unassembled WGS sequence"/>
</dbReference>
<accession>A0A3S5AI49</accession>
<gene>
    <name evidence="1" type="ORF">PXEA_LOCUS23277</name>
</gene>
<evidence type="ECO:0000313" key="2">
    <source>
        <dbReference type="Proteomes" id="UP000784294"/>
    </source>
</evidence>
<protein>
    <submittedName>
        <fullName evidence="1">Uncharacterized protein</fullName>
    </submittedName>
</protein>
<keyword evidence="2" id="KW-1185">Reference proteome</keyword>